<dbReference type="EMBL" id="JAAAID010000902">
    <property type="protein sequence ID" value="KAG0013025.1"/>
    <property type="molecule type" value="Genomic_DNA"/>
</dbReference>
<name>A0A9P6MTJ2_9FUNG</name>
<gene>
    <name evidence="2" type="ORF">BGZ80_011360</name>
</gene>
<proteinExistence type="predicted"/>
<evidence type="ECO:0000256" key="1">
    <source>
        <dbReference type="SAM" id="MobiDB-lite"/>
    </source>
</evidence>
<accession>A0A9P6MTJ2</accession>
<evidence type="ECO:0000313" key="2">
    <source>
        <dbReference type="EMBL" id="KAG0013025.1"/>
    </source>
</evidence>
<evidence type="ECO:0000313" key="3">
    <source>
        <dbReference type="Proteomes" id="UP000703661"/>
    </source>
</evidence>
<keyword evidence="3" id="KW-1185">Reference proteome</keyword>
<feature type="compositionally biased region" description="Polar residues" evidence="1">
    <location>
        <begin position="1"/>
        <end position="10"/>
    </location>
</feature>
<feature type="region of interest" description="Disordered" evidence="1">
    <location>
        <begin position="1"/>
        <end position="21"/>
    </location>
</feature>
<comment type="caution">
    <text evidence="2">The sequence shown here is derived from an EMBL/GenBank/DDBJ whole genome shotgun (WGS) entry which is preliminary data.</text>
</comment>
<protein>
    <submittedName>
        <fullName evidence="2">Uncharacterized protein</fullName>
    </submittedName>
</protein>
<dbReference type="Proteomes" id="UP000703661">
    <property type="component" value="Unassembled WGS sequence"/>
</dbReference>
<sequence>MHSYTTTTHHTNAHGPENPESIAVTSTEFGVSTPPGQIWAALPPPAWQHSSYSIGSESSDSPRASVRSREIPIETPFNNNITSQQRENDIDINSPPFRRAFLGRRNAVSVPIGEEYRYLSRSILALSDARHYDMSDEMEEHHHTEILPPLSSQDKPIITNDRKPYLETKSVHPLERTATELHTTFDRAEKSNDDSDYESSIDSQYFDPTSPYFGPASPYLDPISPYIRHPSLQANRTDLAPDADIWNRWMARAMKAVSQRKPQVSNDYGR</sequence>
<organism evidence="2 3">
    <name type="scientific">Entomortierella chlamydospora</name>
    <dbReference type="NCBI Taxonomy" id="101097"/>
    <lineage>
        <taxon>Eukaryota</taxon>
        <taxon>Fungi</taxon>
        <taxon>Fungi incertae sedis</taxon>
        <taxon>Mucoromycota</taxon>
        <taxon>Mortierellomycotina</taxon>
        <taxon>Mortierellomycetes</taxon>
        <taxon>Mortierellales</taxon>
        <taxon>Mortierellaceae</taxon>
        <taxon>Entomortierella</taxon>
    </lineage>
</organism>
<dbReference type="AlphaFoldDB" id="A0A9P6MTJ2"/>
<reference evidence="2" key="1">
    <citation type="journal article" date="2020" name="Fungal Divers.">
        <title>Resolving the Mortierellaceae phylogeny through synthesis of multi-gene phylogenetics and phylogenomics.</title>
        <authorList>
            <person name="Vandepol N."/>
            <person name="Liber J."/>
            <person name="Desiro A."/>
            <person name="Na H."/>
            <person name="Kennedy M."/>
            <person name="Barry K."/>
            <person name="Grigoriev I.V."/>
            <person name="Miller A.N."/>
            <person name="O'Donnell K."/>
            <person name="Stajich J.E."/>
            <person name="Bonito G."/>
        </authorList>
    </citation>
    <scope>NUCLEOTIDE SEQUENCE</scope>
    <source>
        <strain evidence="2">NRRL 2769</strain>
    </source>
</reference>